<dbReference type="Proteomes" id="UP000216867">
    <property type="component" value="Unassembled WGS sequence"/>
</dbReference>
<dbReference type="EMBL" id="NCWY01000001">
    <property type="protein sequence ID" value="PAK97227.1"/>
    <property type="molecule type" value="Genomic_DNA"/>
</dbReference>
<evidence type="ECO:0000259" key="6">
    <source>
        <dbReference type="PROSITE" id="PS51078"/>
    </source>
</evidence>
<dbReference type="InterPro" id="IPR005471">
    <property type="entry name" value="Tscrpt_reg_IclR_N"/>
</dbReference>
<dbReference type="InterPro" id="IPR050707">
    <property type="entry name" value="HTH_MetabolicPath_Reg"/>
</dbReference>
<reference evidence="7 8" key="1">
    <citation type="submission" date="2017-04" db="EMBL/GenBank/DDBJ databases">
        <title>Kefir bacterial isolates.</title>
        <authorList>
            <person name="Kim Y."/>
            <person name="Blasche S."/>
            <person name="Patil K.R."/>
        </authorList>
    </citation>
    <scope>NUCLEOTIDE SEQUENCE [LARGE SCALE GENOMIC DNA]</scope>
    <source>
        <strain evidence="7 8">OG2</strain>
    </source>
</reference>
<dbReference type="InterPro" id="IPR014757">
    <property type="entry name" value="Tscrpt_reg_IclR_C"/>
</dbReference>
<accession>A0A269ZHE5</accession>
<feature type="region of interest" description="Disordered" evidence="4">
    <location>
        <begin position="230"/>
        <end position="266"/>
    </location>
</feature>
<dbReference type="SMART" id="SM00346">
    <property type="entry name" value="HTH_ICLR"/>
    <property type="match status" value="1"/>
</dbReference>
<feature type="domain" description="IclR-ED" evidence="6">
    <location>
        <begin position="65"/>
        <end position="272"/>
    </location>
</feature>
<proteinExistence type="predicted"/>
<dbReference type="PANTHER" id="PTHR30136">
    <property type="entry name" value="HELIX-TURN-HELIX TRANSCRIPTIONAL REGULATOR, ICLR FAMILY"/>
    <property type="match status" value="1"/>
</dbReference>
<dbReference type="InterPro" id="IPR036390">
    <property type="entry name" value="WH_DNA-bd_sf"/>
</dbReference>
<gene>
    <name evidence="7" type="ORF">B8X04_01205</name>
</gene>
<evidence type="ECO:0000256" key="4">
    <source>
        <dbReference type="SAM" id="MobiDB-lite"/>
    </source>
</evidence>
<evidence type="ECO:0000259" key="5">
    <source>
        <dbReference type="PROSITE" id="PS51077"/>
    </source>
</evidence>
<sequence length="286" mass="29586">MAEVPALRRSVAILRHLASSNRAISAGALVRALEIPRSSVYELLSVLEELGLVVRTEPGYVLGPGVHELGSSYLRTNPLQRLAQPVVRQLAEDTSATAQLAIIRGWETVYVLKEQSLRSVAVVTATGVRMPSYLTATGRAILAQLPKSEVLAMFQSESSFVTRTGVGPGSLRQLNALLAQTRRAGWAIEHGEVTPGISTLAAPVYDVLSRPIAAIGLSVADPAVGAQAGTEAGAGTEAEAGASADSADRAGAGSDDASVTSGAGEVSEDLVERVLAAAAEVTAKLR</sequence>
<dbReference type="SUPFAM" id="SSF55781">
    <property type="entry name" value="GAF domain-like"/>
    <property type="match status" value="1"/>
</dbReference>
<protein>
    <submittedName>
        <fullName evidence="7">IclR family transcriptional regulator</fullName>
    </submittedName>
</protein>
<feature type="domain" description="HTH iclR-type" evidence="5">
    <location>
        <begin position="4"/>
        <end position="64"/>
    </location>
</feature>
<evidence type="ECO:0000256" key="1">
    <source>
        <dbReference type="ARBA" id="ARBA00023015"/>
    </source>
</evidence>
<name>A0A269ZHE5_9MICO</name>
<keyword evidence="1" id="KW-0805">Transcription regulation</keyword>
<dbReference type="PROSITE" id="PS51077">
    <property type="entry name" value="HTH_ICLR"/>
    <property type="match status" value="1"/>
</dbReference>
<dbReference type="Pfam" id="PF01614">
    <property type="entry name" value="IclR_C"/>
    <property type="match status" value="1"/>
</dbReference>
<dbReference type="Gene3D" id="1.10.10.10">
    <property type="entry name" value="Winged helix-like DNA-binding domain superfamily/Winged helix DNA-binding domain"/>
    <property type="match status" value="1"/>
</dbReference>
<dbReference type="InterPro" id="IPR029016">
    <property type="entry name" value="GAF-like_dom_sf"/>
</dbReference>
<dbReference type="PANTHER" id="PTHR30136:SF35">
    <property type="entry name" value="HTH-TYPE TRANSCRIPTIONAL REGULATOR RV1719"/>
    <property type="match status" value="1"/>
</dbReference>
<evidence type="ECO:0000256" key="3">
    <source>
        <dbReference type="ARBA" id="ARBA00023163"/>
    </source>
</evidence>
<dbReference type="InterPro" id="IPR036388">
    <property type="entry name" value="WH-like_DNA-bd_sf"/>
</dbReference>
<evidence type="ECO:0000313" key="7">
    <source>
        <dbReference type="EMBL" id="PAK97227.1"/>
    </source>
</evidence>
<feature type="compositionally biased region" description="Low complexity" evidence="4">
    <location>
        <begin position="230"/>
        <end position="258"/>
    </location>
</feature>
<dbReference type="GO" id="GO:0003677">
    <property type="term" value="F:DNA binding"/>
    <property type="evidence" value="ECO:0007669"/>
    <property type="project" value="UniProtKB-KW"/>
</dbReference>
<dbReference type="Gene3D" id="3.30.450.40">
    <property type="match status" value="1"/>
</dbReference>
<evidence type="ECO:0000256" key="2">
    <source>
        <dbReference type="ARBA" id="ARBA00023125"/>
    </source>
</evidence>
<dbReference type="Pfam" id="PF09339">
    <property type="entry name" value="HTH_IclR"/>
    <property type="match status" value="1"/>
</dbReference>
<keyword evidence="2" id="KW-0238">DNA-binding</keyword>
<dbReference type="SUPFAM" id="SSF46785">
    <property type="entry name" value="Winged helix' DNA-binding domain"/>
    <property type="match status" value="1"/>
</dbReference>
<dbReference type="GO" id="GO:0003700">
    <property type="term" value="F:DNA-binding transcription factor activity"/>
    <property type="evidence" value="ECO:0007669"/>
    <property type="project" value="TreeGrafter"/>
</dbReference>
<dbReference type="GO" id="GO:0045892">
    <property type="term" value="P:negative regulation of DNA-templated transcription"/>
    <property type="evidence" value="ECO:0007669"/>
    <property type="project" value="TreeGrafter"/>
</dbReference>
<dbReference type="RefSeq" id="WP_095375168.1">
    <property type="nucleotide sequence ID" value="NZ_NCWY01000001.1"/>
</dbReference>
<keyword evidence="3" id="KW-0804">Transcription</keyword>
<evidence type="ECO:0000313" key="8">
    <source>
        <dbReference type="Proteomes" id="UP000216867"/>
    </source>
</evidence>
<organism evidence="7 8">
    <name type="scientific">Brevibacterium casei</name>
    <dbReference type="NCBI Taxonomy" id="33889"/>
    <lineage>
        <taxon>Bacteria</taxon>
        <taxon>Bacillati</taxon>
        <taxon>Actinomycetota</taxon>
        <taxon>Actinomycetes</taxon>
        <taxon>Micrococcales</taxon>
        <taxon>Brevibacteriaceae</taxon>
        <taxon>Brevibacterium</taxon>
    </lineage>
</organism>
<comment type="caution">
    <text evidence="7">The sequence shown here is derived from an EMBL/GenBank/DDBJ whole genome shotgun (WGS) entry which is preliminary data.</text>
</comment>
<dbReference type="AlphaFoldDB" id="A0A269ZHE5"/>
<dbReference type="PROSITE" id="PS51078">
    <property type="entry name" value="ICLR_ED"/>
    <property type="match status" value="1"/>
</dbReference>